<gene>
    <name evidence="1" type="ORF">BO66DRAFT_231790</name>
</gene>
<proteinExistence type="predicted"/>
<keyword evidence="2" id="KW-1185">Reference proteome</keyword>
<dbReference type="Proteomes" id="UP000249661">
    <property type="component" value="Unassembled WGS sequence"/>
</dbReference>
<protein>
    <submittedName>
        <fullName evidence="1">Uncharacterized protein</fullName>
    </submittedName>
</protein>
<evidence type="ECO:0000313" key="2">
    <source>
        <dbReference type="Proteomes" id="UP000249661"/>
    </source>
</evidence>
<dbReference type="EMBL" id="KZ825006">
    <property type="protein sequence ID" value="RAH64757.1"/>
    <property type="molecule type" value="Genomic_DNA"/>
</dbReference>
<accession>A0ACD1GUB5</accession>
<name>A0ACD1GUB5_9EURO</name>
<reference evidence="1" key="1">
    <citation type="submission" date="2018-02" db="EMBL/GenBank/DDBJ databases">
        <title>The genomes of Aspergillus section Nigri reveals drivers in fungal speciation.</title>
        <authorList>
            <consortium name="DOE Joint Genome Institute"/>
            <person name="Vesth T.C."/>
            <person name="Nybo J."/>
            <person name="Theobald S."/>
            <person name="Brandl J."/>
            <person name="Frisvad J.C."/>
            <person name="Nielsen K.F."/>
            <person name="Lyhne E.K."/>
            <person name="Kogle M.E."/>
            <person name="Kuo A."/>
            <person name="Riley R."/>
            <person name="Clum A."/>
            <person name="Nolan M."/>
            <person name="Lipzen A."/>
            <person name="Salamov A."/>
            <person name="Henrissat B."/>
            <person name="Wiebenga A."/>
            <person name="De vries R.P."/>
            <person name="Grigoriev I.V."/>
            <person name="Mortensen U.H."/>
            <person name="Andersen M.R."/>
            <person name="Baker S.E."/>
        </authorList>
    </citation>
    <scope>NUCLEOTIDE SEQUENCE</scope>
    <source>
        <strain evidence="1">CBS 121060</strain>
    </source>
</reference>
<organism evidence="1 2">
    <name type="scientific">Aspergillus aculeatinus CBS 121060</name>
    <dbReference type="NCBI Taxonomy" id="1448322"/>
    <lineage>
        <taxon>Eukaryota</taxon>
        <taxon>Fungi</taxon>
        <taxon>Dikarya</taxon>
        <taxon>Ascomycota</taxon>
        <taxon>Pezizomycotina</taxon>
        <taxon>Eurotiomycetes</taxon>
        <taxon>Eurotiomycetidae</taxon>
        <taxon>Eurotiales</taxon>
        <taxon>Aspergillaceae</taxon>
        <taxon>Aspergillus</taxon>
        <taxon>Aspergillus subgen. Circumdati</taxon>
    </lineage>
</organism>
<evidence type="ECO:0000313" key="1">
    <source>
        <dbReference type="EMBL" id="RAH64757.1"/>
    </source>
</evidence>
<sequence length="161" mass="18675">MVPCQVDKKYSPRIWMSTARMLYISSAELRHSGSFPCLDPPILLSCRTLTIIGKPPKSSHSHKEYKKKKAELTWLKALCLGHVERKRQGRARSSDRRSPHLTSIRGMRGRDSDLNKEQQEYQFPCTERHRENKWMWNESTPPLQIALRAGPIRVQIGPINK</sequence>